<organism evidence="1 2">
    <name type="scientific">Romanomermis culicivorax</name>
    <name type="common">Nematode worm</name>
    <dbReference type="NCBI Taxonomy" id="13658"/>
    <lineage>
        <taxon>Eukaryota</taxon>
        <taxon>Metazoa</taxon>
        <taxon>Ecdysozoa</taxon>
        <taxon>Nematoda</taxon>
        <taxon>Enoplea</taxon>
        <taxon>Dorylaimia</taxon>
        <taxon>Mermithida</taxon>
        <taxon>Mermithoidea</taxon>
        <taxon>Mermithidae</taxon>
        <taxon>Romanomermis</taxon>
    </lineage>
</organism>
<name>A0A915L8G7_ROMCU</name>
<proteinExistence type="predicted"/>
<evidence type="ECO:0000313" key="2">
    <source>
        <dbReference type="WBParaSite" id="nRc.2.0.1.t47112-RA"/>
    </source>
</evidence>
<protein>
    <submittedName>
        <fullName evidence="2">Uncharacterized protein</fullName>
    </submittedName>
</protein>
<dbReference type="AlphaFoldDB" id="A0A915L8G7"/>
<dbReference type="Proteomes" id="UP000887565">
    <property type="component" value="Unplaced"/>
</dbReference>
<sequence length="297" mass="32901">MQLKISDANLACGGFSSTLSIRTISKPYASPAMGKFKGTTMISNMINKGAKKSNFFVQIPSSKILGNRRPFVPKKSLDPPDVGALLHMMYVPYCSRYPGDRNFYYALTIGIRNIRTSAKNFGLFGIYLIPLEREPTACILLSCAVAVINEINADDPSKPEKRNLLSSSHLVTKEPLTRIAHNSRILVCVEETTFFDNTMCQQIPHLETLAKESRHSSLLQHKLKMTKKTITLENGAPVVYSYKLVQLDADETAAALLNKLVETWNKEPDGFTQHLKKNLRGYASDGAAVMMGKKGGL</sequence>
<reference evidence="2" key="1">
    <citation type="submission" date="2022-11" db="UniProtKB">
        <authorList>
            <consortium name="WormBaseParasite"/>
        </authorList>
    </citation>
    <scope>IDENTIFICATION</scope>
</reference>
<dbReference type="WBParaSite" id="nRc.2.0.1.t47112-RA">
    <property type="protein sequence ID" value="nRc.2.0.1.t47112-RA"/>
    <property type="gene ID" value="nRc.2.0.1.g47112"/>
</dbReference>
<keyword evidence="1" id="KW-1185">Reference proteome</keyword>
<accession>A0A915L8G7</accession>
<evidence type="ECO:0000313" key="1">
    <source>
        <dbReference type="Proteomes" id="UP000887565"/>
    </source>
</evidence>